<reference evidence="2" key="1">
    <citation type="submission" date="2022-07" db="EMBL/GenBank/DDBJ databases">
        <title>Chromosome-level genome of Muraenolepis orangiensis.</title>
        <authorList>
            <person name="Kim J."/>
        </authorList>
    </citation>
    <scope>NUCLEOTIDE SEQUENCE</scope>
    <source>
        <strain evidence="2">KU_S4_2022</strain>
        <tissue evidence="2">Muscle</tissue>
    </source>
</reference>
<organism evidence="2 3">
    <name type="scientific">Muraenolepis orangiensis</name>
    <name type="common">Patagonian moray cod</name>
    <dbReference type="NCBI Taxonomy" id="630683"/>
    <lineage>
        <taxon>Eukaryota</taxon>
        <taxon>Metazoa</taxon>
        <taxon>Chordata</taxon>
        <taxon>Craniata</taxon>
        <taxon>Vertebrata</taxon>
        <taxon>Euteleostomi</taxon>
        <taxon>Actinopterygii</taxon>
        <taxon>Neopterygii</taxon>
        <taxon>Teleostei</taxon>
        <taxon>Neoteleostei</taxon>
        <taxon>Acanthomorphata</taxon>
        <taxon>Zeiogadaria</taxon>
        <taxon>Gadariae</taxon>
        <taxon>Gadiformes</taxon>
        <taxon>Muraenolepidoidei</taxon>
        <taxon>Muraenolepididae</taxon>
        <taxon>Muraenolepis</taxon>
    </lineage>
</organism>
<proteinExistence type="predicted"/>
<evidence type="ECO:0000256" key="1">
    <source>
        <dbReference type="SAM" id="MobiDB-lite"/>
    </source>
</evidence>
<evidence type="ECO:0000313" key="3">
    <source>
        <dbReference type="Proteomes" id="UP001148018"/>
    </source>
</evidence>
<protein>
    <submittedName>
        <fullName evidence="2">Uncharacterized protein</fullName>
    </submittedName>
</protein>
<evidence type="ECO:0000313" key="2">
    <source>
        <dbReference type="EMBL" id="KAJ3591654.1"/>
    </source>
</evidence>
<dbReference type="AlphaFoldDB" id="A0A9Q0IAH7"/>
<sequence>MKPEKLCSLFPPQTPARGVEHRTAPRYEEVERQYASLPRRGPSDPVDYPMQAWPGPYSGAPNPPRGYPQPGQAYPSSNPQPGQAYPSSNPQPGQAYPGFPPSQAYLRPGDQRGMEPGYYPHLNPRHHPHPQAQPPQAQHPPRGPLRQDVPPSPPLRGQRYDTMTRGPGGGAYRPPREPDQYGYPGEGGNRQNQPDPRPKNPMTAAV</sequence>
<keyword evidence="3" id="KW-1185">Reference proteome</keyword>
<name>A0A9Q0IAH7_9TELE</name>
<feature type="region of interest" description="Disordered" evidence="1">
    <location>
        <begin position="1"/>
        <end position="206"/>
    </location>
</feature>
<feature type="compositionally biased region" description="Polar residues" evidence="1">
    <location>
        <begin position="74"/>
        <end position="92"/>
    </location>
</feature>
<accession>A0A9Q0IAH7</accession>
<feature type="compositionally biased region" description="Pro residues" evidence="1">
    <location>
        <begin position="131"/>
        <end position="143"/>
    </location>
</feature>
<dbReference type="OrthoDB" id="6264899at2759"/>
<dbReference type="Proteomes" id="UP001148018">
    <property type="component" value="Unassembled WGS sequence"/>
</dbReference>
<dbReference type="EMBL" id="JANIIK010000113">
    <property type="protein sequence ID" value="KAJ3591654.1"/>
    <property type="molecule type" value="Genomic_DNA"/>
</dbReference>
<comment type="caution">
    <text evidence="2">The sequence shown here is derived from an EMBL/GenBank/DDBJ whole genome shotgun (WGS) entry which is preliminary data.</text>
</comment>
<gene>
    <name evidence="2" type="ORF">NHX12_006786</name>
</gene>
<feature type="compositionally biased region" description="Basic and acidic residues" evidence="1">
    <location>
        <begin position="18"/>
        <end position="32"/>
    </location>
</feature>